<dbReference type="AlphaFoldDB" id="A0A917JWV6"/>
<proteinExistence type="predicted"/>
<evidence type="ECO:0000313" key="1">
    <source>
        <dbReference type="EMBL" id="GGI90529.1"/>
    </source>
</evidence>
<accession>A0A917JWV6</accession>
<organism evidence="1 2">
    <name type="scientific">Legionella impletisoli</name>
    <dbReference type="NCBI Taxonomy" id="343510"/>
    <lineage>
        <taxon>Bacteria</taxon>
        <taxon>Pseudomonadati</taxon>
        <taxon>Pseudomonadota</taxon>
        <taxon>Gammaproteobacteria</taxon>
        <taxon>Legionellales</taxon>
        <taxon>Legionellaceae</taxon>
        <taxon>Legionella</taxon>
    </lineage>
</organism>
<protein>
    <submittedName>
        <fullName evidence="1">Uncharacterized protein</fullName>
    </submittedName>
</protein>
<name>A0A917JWV6_9GAMM</name>
<reference evidence="1" key="2">
    <citation type="submission" date="2020-09" db="EMBL/GenBank/DDBJ databases">
        <authorList>
            <person name="Sun Q."/>
            <person name="Ohkuma M."/>
        </authorList>
    </citation>
    <scope>NUCLEOTIDE SEQUENCE</scope>
    <source>
        <strain evidence="1">JCM 13919</strain>
    </source>
</reference>
<keyword evidence="2" id="KW-1185">Reference proteome</keyword>
<dbReference type="Proteomes" id="UP000630149">
    <property type="component" value="Unassembled WGS sequence"/>
</dbReference>
<evidence type="ECO:0000313" key="2">
    <source>
        <dbReference type="Proteomes" id="UP000630149"/>
    </source>
</evidence>
<sequence>MNLIEKIQYEMFYDDVDSNEQSEELKEIYHSSNNKDEIDKVLICLCGYGMDSLEKI</sequence>
<reference evidence="1" key="1">
    <citation type="journal article" date="2014" name="Int. J. Syst. Evol. Microbiol.">
        <title>Complete genome sequence of Corynebacterium casei LMG S-19264T (=DSM 44701T), isolated from a smear-ripened cheese.</title>
        <authorList>
            <consortium name="US DOE Joint Genome Institute (JGI-PGF)"/>
            <person name="Walter F."/>
            <person name="Albersmeier A."/>
            <person name="Kalinowski J."/>
            <person name="Ruckert C."/>
        </authorList>
    </citation>
    <scope>NUCLEOTIDE SEQUENCE</scope>
    <source>
        <strain evidence="1">JCM 13919</strain>
    </source>
</reference>
<comment type="caution">
    <text evidence="1">The sequence shown here is derived from an EMBL/GenBank/DDBJ whole genome shotgun (WGS) entry which is preliminary data.</text>
</comment>
<gene>
    <name evidence="1" type="ORF">GCM10007966_19070</name>
</gene>
<dbReference type="RefSeq" id="WP_165481175.1">
    <property type="nucleotide sequence ID" value="NZ_BMOB01000009.1"/>
</dbReference>
<dbReference type="EMBL" id="BMOB01000009">
    <property type="protein sequence ID" value="GGI90529.1"/>
    <property type="molecule type" value="Genomic_DNA"/>
</dbReference>